<reference evidence="2 3" key="1">
    <citation type="journal article" date="2016" name="Nat. Commun.">
        <title>Thousands of microbial genomes shed light on interconnected biogeochemical processes in an aquifer system.</title>
        <authorList>
            <person name="Anantharaman K."/>
            <person name="Brown C.T."/>
            <person name="Hug L.A."/>
            <person name="Sharon I."/>
            <person name="Castelle C.J."/>
            <person name="Probst A.J."/>
            <person name="Thomas B.C."/>
            <person name="Singh A."/>
            <person name="Wilkins M.J."/>
            <person name="Karaoz U."/>
            <person name="Brodie E.L."/>
            <person name="Williams K.H."/>
            <person name="Hubbard S.S."/>
            <person name="Banfield J.F."/>
        </authorList>
    </citation>
    <scope>NUCLEOTIDE SEQUENCE [LARGE SCALE GENOMIC DNA]</scope>
</reference>
<feature type="compositionally biased region" description="Basic and acidic residues" evidence="1">
    <location>
        <begin position="62"/>
        <end position="77"/>
    </location>
</feature>
<feature type="region of interest" description="Disordered" evidence="1">
    <location>
        <begin position="55"/>
        <end position="85"/>
    </location>
</feature>
<name>A0A1F5G6V3_9BACT</name>
<evidence type="ECO:0000313" key="3">
    <source>
        <dbReference type="Proteomes" id="UP000177369"/>
    </source>
</evidence>
<accession>A0A1F5G6V3</accession>
<organism evidence="2 3">
    <name type="scientific">Candidatus Curtissbacteria bacterium RIFCSPHIGHO2_02_FULL_40_16b</name>
    <dbReference type="NCBI Taxonomy" id="1797714"/>
    <lineage>
        <taxon>Bacteria</taxon>
        <taxon>Candidatus Curtissiibacteriota</taxon>
    </lineage>
</organism>
<dbReference type="AlphaFoldDB" id="A0A1F5G6V3"/>
<evidence type="ECO:0000313" key="2">
    <source>
        <dbReference type="EMBL" id="OGD87588.1"/>
    </source>
</evidence>
<sequence length="207" mass="23596">MNNPKIAQQAAINAVKIAREPLEILRSQVAKPLVEEFGNELESFFGAPRGIRSRDQALAQEELNRARQKQELEKSEVSDNNQSEQQARELAFAMKQEYAKYESKTDRHQTQLRQEMVELQEEIAKLAKTTGVDTKVHMQNPTKKIGIIDIKFLTKIITFLRLKAEESKSAKDLQAQRQNSKRATGMLAWVSGKQMKVHEQGTLHLQG</sequence>
<dbReference type="Proteomes" id="UP000177369">
    <property type="component" value="Unassembled WGS sequence"/>
</dbReference>
<evidence type="ECO:0000256" key="1">
    <source>
        <dbReference type="SAM" id="MobiDB-lite"/>
    </source>
</evidence>
<protein>
    <recommendedName>
        <fullName evidence="4">DUF5660 domain-containing protein</fullName>
    </recommendedName>
</protein>
<gene>
    <name evidence="2" type="ORF">A3D04_04905</name>
</gene>
<evidence type="ECO:0008006" key="4">
    <source>
        <dbReference type="Google" id="ProtNLM"/>
    </source>
</evidence>
<dbReference type="STRING" id="1797714.A3D04_04905"/>
<comment type="caution">
    <text evidence="2">The sequence shown here is derived from an EMBL/GenBank/DDBJ whole genome shotgun (WGS) entry which is preliminary data.</text>
</comment>
<dbReference type="EMBL" id="MFBD01000046">
    <property type="protein sequence ID" value="OGD87588.1"/>
    <property type="molecule type" value="Genomic_DNA"/>
</dbReference>
<proteinExistence type="predicted"/>